<organism evidence="8 9">
    <name type="scientific">Trinickia terrae</name>
    <dbReference type="NCBI Taxonomy" id="2571161"/>
    <lineage>
        <taxon>Bacteria</taxon>
        <taxon>Pseudomonadati</taxon>
        <taxon>Pseudomonadota</taxon>
        <taxon>Betaproteobacteria</taxon>
        <taxon>Burkholderiales</taxon>
        <taxon>Burkholderiaceae</taxon>
        <taxon>Trinickia</taxon>
    </lineage>
</organism>
<evidence type="ECO:0000256" key="4">
    <source>
        <dbReference type="ARBA" id="ARBA00022989"/>
    </source>
</evidence>
<comment type="caution">
    <text evidence="8">The sequence shown here is derived from an EMBL/GenBank/DDBJ whole genome shotgun (WGS) entry which is preliminary data.</text>
</comment>
<accession>A0A4U1HT79</accession>
<evidence type="ECO:0000256" key="6">
    <source>
        <dbReference type="SAM" id="Phobius"/>
    </source>
</evidence>
<feature type="transmembrane region" description="Helical" evidence="6">
    <location>
        <begin position="21"/>
        <end position="41"/>
    </location>
</feature>
<evidence type="ECO:0000256" key="2">
    <source>
        <dbReference type="ARBA" id="ARBA00022448"/>
    </source>
</evidence>
<evidence type="ECO:0000313" key="8">
    <source>
        <dbReference type="EMBL" id="TKC83643.1"/>
    </source>
</evidence>
<comment type="subcellular location">
    <subcellularLocation>
        <location evidence="1">Membrane</location>
        <topology evidence="1">Multi-pass membrane protein</topology>
    </subcellularLocation>
</comment>
<feature type="transmembrane region" description="Helical" evidence="6">
    <location>
        <begin position="325"/>
        <end position="348"/>
    </location>
</feature>
<dbReference type="OrthoDB" id="3177666at2"/>
<keyword evidence="9" id="KW-1185">Reference proteome</keyword>
<gene>
    <name evidence="8" type="ORF">FAZ69_24015</name>
</gene>
<feature type="transmembrane region" description="Helical" evidence="6">
    <location>
        <begin position="173"/>
        <end position="195"/>
    </location>
</feature>
<dbReference type="GO" id="GO:0016020">
    <property type="term" value="C:membrane"/>
    <property type="evidence" value="ECO:0007669"/>
    <property type="project" value="UniProtKB-SubCell"/>
</dbReference>
<name>A0A4U1HT79_9BURK</name>
<dbReference type="InterPro" id="IPR051475">
    <property type="entry name" value="Diverse_Ion_Transporter"/>
</dbReference>
<evidence type="ECO:0000259" key="7">
    <source>
        <dbReference type="Pfam" id="PF03600"/>
    </source>
</evidence>
<protein>
    <submittedName>
        <fullName evidence="8">Citrate transporter</fullName>
    </submittedName>
</protein>
<feature type="transmembrane region" description="Helical" evidence="6">
    <location>
        <begin position="260"/>
        <end position="281"/>
    </location>
</feature>
<feature type="transmembrane region" description="Helical" evidence="6">
    <location>
        <begin position="93"/>
        <end position="123"/>
    </location>
</feature>
<evidence type="ECO:0000313" key="9">
    <source>
        <dbReference type="Proteomes" id="UP000305539"/>
    </source>
</evidence>
<dbReference type="GO" id="GO:0055085">
    <property type="term" value="P:transmembrane transport"/>
    <property type="evidence" value="ECO:0007669"/>
    <property type="project" value="InterPro"/>
</dbReference>
<dbReference type="EMBL" id="SWJE01000014">
    <property type="protein sequence ID" value="TKC83643.1"/>
    <property type="molecule type" value="Genomic_DNA"/>
</dbReference>
<sequence length="382" mass="41427">MPLADEAQILRTSWPRRLLSVVAKEPVLVLLLVAFALLQVFHRTSWASLPRLVDWQTVLTLAGLLILTKALELSGSLSWLSHRVVHHIHSERALAALLVTLAAALSTILTNDVALFVVVPLVLSLNKLTPLPLKRLVIFVALAVNAGSILTPLGNPQNLFLWQVSGVSFGRFVLALAPLCAVSMAMLYVLTMASFKARPLDLSRDTAVQPVDRAFAGVAAFLFAAFVLLADSHHAGIGLIGVACGFLIWRRDAVLKIDWLLLLIFVLMFIVLRSVAALPWVHETIGRAGLDTPLRAYAAGMLLSQGISNVPAAIMLAEFTKNWRALAFGVSVGGFGVAIGSLANLIAVRLAKQRGMWLQFHCFSIPFWVVAGALGTWFVSHF</sequence>
<dbReference type="PANTHER" id="PTHR43568">
    <property type="entry name" value="P PROTEIN"/>
    <property type="match status" value="1"/>
</dbReference>
<dbReference type="Pfam" id="PF03600">
    <property type="entry name" value="CitMHS"/>
    <property type="match status" value="1"/>
</dbReference>
<feature type="transmembrane region" description="Helical" evidence="6">
    <location>
        <begin position="135"/>
        <end position="153"/>
    </location>
</feature>
<evidence type="ECO:0000256" key="3">
    <source>
        <dbReference type="ARBA" id="ARBA00022692"/>
    </source>
</evidence>
<keyword evidence="5 6" id="KW-0472">Membrane</keyword>
<proteinExistence type="predicted"/>
<feature type="domain" description="Citrate transporter-like" evidence="7">
    <location>
        <begin position="27"/>
        <end position="317"/>
    </location>
</feature>
<reference evidence="8 9" key="1">
    <citation type="submission" date="2019-04" db="EMBL/GenBank/DDBJ databases">
        <title>Trinickia sp. 7GSK02, isolated from subtropical forest soil.</title>
        <authorList>
            <person name="Gao Z.-H."/>
            <person name="Qiu L.-H."/>
        </authorList>
    </citation>
    <scope>NUCLEOTIDE SEQUENCE [LARGE SCALE GENOMIC DNA]</scope>
    <source>
        <strain evidence="8 9">7GSK02</strain>
    </source>
</reference>
<keyword evidence="2" id="KW-0813">Transport</keyword>
<dbReference type="Proteomes" id="UP000305539">
    <property type="component" value="Unassembled WGS sequence"/>
</dbReference>
<evidence type="ECO:0000256" key="5">
    <source>
        <dbReference type="ARBA" id="ARBA00023136"/>
    </source>
</evidence>
<dbReference type="InterPro" id="IPR004680">
    <property type="entry name" value="Cit_transptr-like_dom"/>
</dbReference>
<keyword evidence="4 6" id="KW-1133">Transmembrane helix</keyword>
<dbReference type="AlphaFoldDB" id="A0A4U1HT79"/>
<feature type="transmembrane region" description="Helical" evidence="6">
    <location>
        <begin position="61"/>
        <end position="81"/>
    </location>
</feature>
<keyword evidence="3 6" id="KW-0812">Transmembrane</keyword>
<dbReference type="PANTHER" id="PTHR43568:SF1">
    <property type="entry name" value="P PROTEIN"/>
    <property type="match status" value="1"/>
</dbReference>
<feature type="transmembrane region" description="Helical" evidence="6">
    <location>
        <begin position="360"/>
        <end position="379"/>
    </location>
</feature>
<evidence type="ECO:0000256" key="1">
    <source>
        <dbReference type="ARBA" id="ARBA00004141"/>
    </source>
</evidence>
<feature type="transmembrane region" description="Helical" evidence="6">
    <location>
        <begin position="215"/>
        <end position="248"/>
    </location>
</feature>